<dbReference type="EMBL" id="WSES01000003">
    <property type="protein sequence ID" value="MVW60371.1"/>
    <property type="molecule type" value="Genomic_DNA"/>
</dbReference>
<keyword evidence="1" id="KW-0732">Signal</keyword>
<sequence>MSTMPIRSMTKRLRFVWLALFAVLLNALAPTVSHAVAASRPTIPLDVCSVDGGASFAAAAALLVQDEHAGMSVLDDCGYCLAHAGSHGLPPPVHPPLALVDGTEARPFLFHHAPRPLAVWLAAVPRGPPVFA</sequence>
<accession>A0A7X3FYJ4</accession>
<dbReference type="AlphaFoldDB" id="A0A7X3FYJ4"/>
<dbReference type="Proteomes" id="UP000443353">
    <property type="component" value="Unassembled WGS sequence"/>
</dbReference>
<feature type="chain" id="PRO_5030693887" evidence="1">
    <location>
        <begin position="36"/>
        <end position="132"/>
    </location>
</feature>
<dbReference type="Pfam" id="PF11162">
    <property type="entry name" value="DUF2946"/>
    <property type="match status" value="1"/>
</dbReference>
<comment type="caution">
    <text evidence="2">The sequence shown here is derived from an EMBL/GenBank/DDBJ whole genome shotgun (WGS) entry which is preliminary data.</text>
</comment>
<name>A0A7X3FYJ4_9BURK</name>
<evidence type="ECO:0000256" key="1">
    <source>
        <dbReference type="SAM" id="SignalP"/>
    </source>
</evidence>
<feature type="signal peptide" evidence="1">
    <location>
        <begin position="1"/>
        <end position="35"/>
    </location>
</feature>
<gene>
    <name evidence="2" type="ORF">GPY61_10550</name>
</gene>
<keyword evidence="3" id="KW-1185">Reference proteome</keyword>
<evidence type="ECO:0000313" key="2">
    <source>
        <dbReference type="EMBL" id="MVW60371.1"/>
    </source>
</evidence>
<proteinExistence type="predicted"/>
<protein>
    <submittedName>
        <fullName evidence="2">DUF2946 domain-containing protein</fullName>
    </submittedName>
</protein>
<evidence type="ECO:0000313" key="3">
    <source>
        <dbReference type="Proteomes" id="UP000443353"/>
    </source>
</evidence>
<organism evidence="2 3">
    <name type="scientific">Massilia cellulosiltytica</name>
    <dbReference type="NCBI Taxonomy" id="2683234"/>
    <lineage>
        <taxon>Bacteria</taxon>
        <taxon>Pseudomonadati</taxon>
        <taxon>Pseudomonadota</taxon>
        <taxon>Betaproteobacteria</taxon>
        <taxon>Burkholderiales</taxon>
        <taxon>Oxalobacteraceae</taxon>
        <taxon>Telluria group</taxon>
        <taxon>Massilia</taxon>
    </lineage>
</organism>
<reference evidence="2 3" key="1">
    <citation type="submission" date="2019-12" db="EMBL/GenBank/DDBJ databases">
        <authorList>
            <person name="Li C."/>
            <person name="Zhao J."/>
        </authorList>
    </citation>
    <scope>NUCLEOTIDE SEQUENCE [LARGE SCALE GENOMIC DNA]</scope>
    <source>
        <strain evidence="2 3">NEAU-DD11</strain>
    </source>
</reference>
<dbReference type="InterPro" id="IPR021333">
    <property type="entry name" value="DUF2946"/>
</dbReference>